<dbReference type="InterPro" id="IPR029526">
    <property type="entry name" value="PGBD"/>
</dbReference>
<reference evidence="2 3" key="1">
    <citation type="submission" date="2015-07" db="EMBL/GenBank/DDBJ databases">
        <title>The genome of Pseudoloma neurophilia, a relevant intracellular parasite of the zebrafish.</title>
        <authorList>
            <person name="Ndikumana S."/>
            <person name="Pelin A."/>
            <person name="Sanders J."/>
            <person name="Corradi N."/>
        </authorList>
    </citation>
    <scope>NUCLEOTIDE SEQUENCE [LARGE SCALE GENOMIC DNA]</scope>
    <source>
        <strain evidence="2 3">MK1</strain>
    </source>
</reference>
<keyword evidence="3" id="KW-1185">Reference proteome</keyword>
<dbReference type="OrthoDB" id="5876240at2759"/>
<organism evidence="2 3">
    <name type="scientific">Pseudoloma neurophilia</name>
    <dbReference type="NCBI Taxonomy" id="146866"/>
    <lineage>
        <taxon>Eukaryota</taxon>
        <taxon>Fungi</taxon>
        <taxon>Fungi incertae sedis</taxon>
        <taxon>Microsporidia</taxon>
        <taxon>Pseudoloma</taxon>
    </lineage>
</organism>
<feature type="domain" description="PiggyBac transposable element-derived protein" evidence="1">
    <location>
        <begin position="1"/>
        <end position="277"/>
    </location>
</feature>
<dbReference type="PANTHER" id="PTHR46599:SF3">
    <property type="entry name" value="PIGGYBAC TRANSPOSABLE ELEMENT-DERIVED PROTEIN 4"/>
    <property type="match status" value="1"/>
</dbReference>
<gene>
    <name evidence="2" type="ORF">M153_12516000840</name>
</gene>
<accession>A0A0R0LZE4</accession>
<dbReference type="VEuPathDB" id="MicrosporidiaDB:M153_12516000840"/>
<evidence type="ECO:0000259" key="1">
    <source>
        <dbReference type="Pfam" id="PF13843"/>
    </source>
</evidence>
<evidence type="ECO:0000313" key="3">
    <source>
        <dbReference type="Proteomes" id="UP000051530"/>
    </source>
</evidence>
<feature type="non-terminal residue" evidence="2">
    <location>
        <position position="1"/>
    </location>
</feature>
<dbReference type="AlphaFoldDB" id="A0A0R0LZE4"/>
<protein>
    <submittedName>
        <fullName evidence="2">PiggyBac transposable element-derived protein 4</fullName>
    </submittedName>
</protein>
<evidence type="ECO:0000313" key="2">
    <source>
        <dbReference type="EMBL" id="KRH92081.1"/>
    </source>
</evidence>
<name>A0A0R0LZE4_9MICR</name>
<dbReference type="Proteomes" id="UP000051530">
    <property type="component" value="Unassembled WGS sequence"/>
</dbReference>
<sequence>FNYFFDDRVMNYCETRMNKKIYKENLEKQKDNKYTTKQEIYLFFGILLSLVSTRPRNFRDCWNKNKIAYNERIAKTLSRKRFCFLHYKFTLLSKKDMKNGLIVKKPKIIKYLFALFRTSFYPGEHMVIDETICAFKGRVLNRTYSPGKPDKFGIKTYSLCDSKTSFLLDLQIVGEQNSLNVMITEMMKFYEEKYHTLHMDNFYSSVNLFKNLLKKKIYCNGTLRANRGVKKEMFENVLKEKHSIRFNNVDEDITFINYNDSKPVKFLTTKFTNQIVETRT</sequence>
<feature type="non-terminal residue" evidence="2">
    <location>
        <position position="280"/>
    </location>
</feature>
<dbReference type="EMBL" id="LGUB01001230">
    <property type="protein sequence ID" value="KRH92081.1"/>
    <property type="molecule type" value="Genomic_DNA"/>
</dbReference>
<dbReference type="Pfam" id="PF13843">
    <property type="entry name" value="DDE_Tnp_1_7"/>
    <property type="match status" value="1"/>
</dbReference>
<proteinExistence type="predicted"/>
<dbReference type="PANTHER" id="PTHR46599">
    <property type="entry name" value="PIGGYBAC TRANSPOSABLE ELEMENT-DERIVED PROTEIN 4"/>
    <property type="match status" value="1"/>
</dbReference>
<comment type="caution">
    <text evidence="2">The sequence shown here is derived from an EMBL/GenBank/DDBJ whole genome shotgun (WGS) entry which is preliminary data.</text>
</comment>